<feature type="transmembrane region" description="Helical" evidence="6">
    <location>
        <begin position="175"/>
        <end position="194"/>
    </location>
</feature>
<dbReference type="PANTHER" id="PTHR23542">
    <property type="match status" value="1"/>
</dbReference>
<feature type="compositionally biased region" description="Basic and acidic residues" evidence="5">
    <location>
        <begin position="398"/>
        <end position="427"/>
    </location>
</feature>
<gene>
    <name evidence="8" type="ORF">JGS22_022590</name>
</gene>
<feature type="transmembrane region" description="Helical" evidence="6">
    <location>
        <begin position="251"/>
        <end position="273"/>
    </location>
</feature>
<proteinExistence type="predicted"/>
<dbReference type="Pfam" id="PF07690">
    <property type="entry name" value="MFS_1"/>
    <property type="match status" value="1"/>
</dbReference>
<dbReference type="SUPFAM" id="SSF103473">
    <property type="entry name" value="MFS general substrate transporter"/>
    <property type="match status" value="1"/>
</dbReference>
<dbReference type="AlphaFoldDB" id="A0A949JIZ2"/>
<evidence type="ECO:0000256" key="2">
    <source>
        <dbReference type="ARBA" id="ARBA00022692"/>
    </source>
</evidence>
<organism evidence="8 9">
    <name type="scientific">Streptomyces tardus</name>
    <dbReference type="NCBI Taxonomy" id="2780544"/>
    <lineage>
        <taxon>Bacteria</taxon>
        <taxon>Bacillati</taxon>
        <taxon>Actinomycetota</taxon>
        <taxon>Actinomycetes</taxon>
        <taxon>Kitasatosporales</taxon>
        <taxon>Streptomycetaceae</taxon>
        <taxon>Streptomyces</taxon>
    </lineage>
</organism>
<protein>
    <submittedName>
        <fullName evidence="8">MFS transporter</fullName>
    </submittedName>
</protein>
<feature type="transmembrane region" description="Helical" evidence="6">
    <location>
        <begin position="215"/>
        <end position="239"/>
    </location>
</feature>
<evidence type="ECO:0000313" key="9">
    <source>
        <dbReference type="Proteomes" id="UP000694501"/>
    </source>
</evidence>
<keyword evidence="2 6" id="KW-0812">Transmembrane</keyword>
<dbReference type="PANTHER" id="PTHR23542:SF1">
    <property type="entry name" value="MAJOR FACILITATOR SUPERFAMILY (MFS) PROFILE DOMAIN-CONTAINING PROTEIN"/>
    <property type="match status" value="1"/>
</dbReference>
<comment type="subcellular location">
    <subcellularLocation>
        <location evidence="1">Cell membrane</location>
        <topology evidence="1">Multi-pass membrane protein</topology>
    </subcellularLocation>
</comment>
<name>A0A949JIZ2_9ACTN</name>
<feature type="transmembrane region" description="Helical" evidence="6">
    <location>
        <begin position="369"/>
        <end position="387"/>
    </location>
</feature>
<keyword evidence="3 6" id="KW-1133">Transmembrane helix</keyword>
<feature type="transmembrane region" description="Helical" evidence="6">
    <location>
        <begin position="20"/>
        <end position="40"/>
    </location>
</feature>
<dbReference type="RefSeq" id="WP_211038899.1">
    <property type="nucleotide sequence ID" value="NZ_JAELVF020000003.1"/>
</dbReference>
<dbReference type="InterPro" id="IPR005829">
    <property type="entry name" value="Sugar_transporter_CS"/>
</dbReference>
<keyword evidence="4 6" id="KW-0472">Membrane</keyword>
<feature type="domain" description="Major facilitator superfamily (MFS) profile" evidence="7">
    <location>
        <begin position="214"/>
        <end position="427"/>
    </location>
</feature>
<dbReference type="InterPro" id="IPR036259">
    <property type="entry name" value="MFS_trans_sf"/>
</dbReference>
<dbReference type="InterPro" id="IPR020846">
    <property type="entry name" value="MFS_dom"/>
</dbReference>
<evidence type="ECO:0000256" key="1">
    <source>
        <dbReference type="ARBA" id="ARBA00004651"/>
    </source>
</evidence>
<feature type="transmembrane region" description="Helical" evidence="6">
    <location>
        <begin position="46"/>
        <end position="67"/>
    </location>
</feature>
<feature type="transmembrane region" description="Helical" evidence="6">
    <location>
        <begin position="338"/>
        <end position="357"/>
    </location>
</feature>
<dbReference type="InterPro" id="IPR011701">
    <property type="entry name" value="MFS"/>
</dbReference>
<accession>A0A949JIZ2</accession>
<reference evidence="8" key="1">
    <citation type="submission" date="2021-06" db="EMBL/GenBank/DDBJ databases">
        <title>Sequencing of actinobacteria type strains.</title>
        <authorList>
            <person name="Nguyen G.-S."/>
            <person name="Wentzel A."/>
        </authorList>
    </citation>
    <scope>NUCLEOTIDE SEQUENCE</scope>
    <source>
        <strain evidence="8">P38-E01</strain>
    </source>
</reference>
<evidence type="ECO:0000256" key="6">
    <source>
        <dbReference type="SAM" id="Phobius"/>
    </source>
</evidence>
<comment type="caution">
    <text evidence="8">The sequence shown here is derived from an EMBL/GenBank/DDBJ whole genome shotgun (WGS) entry which is preliminary data.</text>
</comment>
<dbReference type="PROSITE" id="PS50850">
    <property type="entry name" value="MFS"/>
    <property type="match status" value="1"/>
</dbReference>
<dbReference type="GO" id="GO:0005886">
    <property type="term" value="C:plasma membrane"/>
    <property type="evidence" value="ECO:0007669"/>
    <property type="project" value="UniProtKB-SubCell"/>
</dbReference>
<dbReference type="PROSITE" id="PS00216">
    <property type="entry name" value="SUGAR_TRANSPORT_1"/>
    <property type="match status" value="1"/>
</dbReference>
<evidence type="ECO:0000313" key="8">
    <source>
        <dbReference type="EMBL" id="MBU7600342.1"/>
    </source>
</evidence>
<dbReference type="EMBL" id="JAELVF020000003">
    <property type="protein sequence ID" value="MBU7600342.1"/>
    <property type="molecule type" value="Genomic_DNA"/>
</dbReference>
<feature type="transmembrane region" description="Helical" evidence="6">
    <location>
        <begin position="280"/>
        <end position="297"/>
    </location>
</feature>
<evidence type="ECO:0000256" key="5">
    <source>
        <dbReference type="SAM" id="MobiDB-lite"/>
    </source>
</evidence>
<evidence type="ECO:0000256" key="3">
    <source>
        <dbReference type="ARBA" id="ARBA00022989"/>
    </source>
</evidence>
<feature type="transmembrane region" description="Helical" evidence="6">
    <location>
        <begin position="79"/>
        <end position="102"/>
    </location>
</feature>
<dbReference type="Proteomes" id="UP000694501">
    <property type="component" value="Unassembled WGS sequence"/>
</dbReference>
<feature type="region of interest" description="Disordered" evidence="5">
    <location>
        <begin position="393"/>
        <end position="427"/>
    </location>
</feature>
<evidence type="ECO:0000259" key="7">
    <source>
        <dbReference type="PROSITE" id="PS50850"/>
    </source>
</evidence>
<evidence type="ECO:0000256" key="4">
    <source>
        <dbReference type="ARBA" id="ARBA00023136"/>
    </source>
</evidence>
<sequence>MPSPYRAIFAEPGTRSFTAAGLVGRMPVAMLGLGVVTMISQLTGEYGLAGALAATVALSTVVLGPQVSRLVDMHGQRRVLRPASAVTVTAVAGLTLSTVVGWPPWTLFAFASLAGCMPSLGSMVRARWTALFHDSPGRLHAAFSWESIVDETCFVLGPMLAIGLSTAWFPQAGPLAAASFLAVGVLWLTSQRATEPVPGPRGEQGGGSALRTPGLPLLVATMVMLGVIFSSIDVVTVAYAEERGAKAAASLLLAAYALGSGVAGAAFGLLPVADAVGRRWLLCVCAVGAGMLPLQLAGGLAVLAAALFVAGMAIAPTMITTVGLVARLVPRRKLTEGMTWTSTGATLGISLGASVSGWVVDRVGADRAYLVPAVAGACAIAVALVGTRQLRRLPAPRQQERHQQEGTDDERHQHADRSGRHEGRNLA</sequence>
<keyword evidence="9" id="KW-1185">Reference proteome</keyword>
<feature type="transmembrane region" description="Helical" evidence="6">
    <location>
        <begin position="303"/>
        <end position="326"/>
    </location>
</feature>
<dbReference type="GO" id="GO:0022857">
    <property type="term" value="F:transmembrane transporter activity"/>
    <property type="evidence" value="ECO:0007669"/>
    <property type="project" value="InterPro"/>
</dbReference>
<dbReference type="Gene3D" id="1.20.1250.20">
    <property type="entry name" value="MFS general substrate transporter like domains"/>
    <property type="match status" value="2"/>
</dbReference>